<feature type="region of interest" description="Disordered" evidence="1">
    <location>
        <begin position="567"/>
        <end position="617"/>
    </location>
</feature>
<dbReference type="Proteomes" id="UP001431209">
    <property type="component" value="Unassembled WGS sequence"/>
</dbReference>
<dbReference type="PANTHER" id="PTHR23167">
    <property type="entry name" value="CALPONIN HOMOLOGY DOMAIN-CONTAINING PROTEIN DDB_G0272472-RELATED"/>
    <property type="match status" value="1"/>
</dbReference>
<dbReference type="AlphaFoldDB" id="A0AAW2YHT0"/>
<protein>
    <submittedName>
        <fullName evidence="4">Spectrin beta chain</fullName>
    </submittedName>
</protein>
<sequence length="1173" mass="132169">MSKAAGANSLLKWCQSVTKGYPGVEVGNFSKSWKDGLAFCALIHKFRPDLIPWDELKASEPEKNVSLAFHVAEKVLDITQYLEPDDMKLSSPEPKTIQMQLYEYYKYFSAMQKSGDASSYSNEPTSAFTKPSTATTTSVSVPVSKVTLSIKTATLKKLAQQRDEGMISESEFQTQRSQMIKDIPELANVVLESKPVASPVKPNFSTTTPTGTTITVNRTPESNTTTPKRIGNFVPSTTPTPSTTLVTPVQSTTQTLKPSEIKAQYASSIAKPTQPAPTPSSGPSNMIQDILEKKIVELQKARDQLEKDLLTANKALQSEQNNIKTLQLEKERSIKEKNTLVENHSKQIKDKDDTANKLSIESDKMKALHKSRISEYENKISQLEEQKNKIKNETDQLNIKNKKLEADLNKSKLDYDKASDNTKRLELDKINLQNTMDELNKSYRSQSQSTLTQQENESANLKLELSKVKIEMGRVQQEFNASEKNASALKLESQNLQSKLQLNSEKIGRLQTEKTNLDKQLSDSKSNCDQLQIKLSTLQTDAIKLQQQIKDAQQLEKSRVAELESRIEKMSSEKNQFEKSLQDANKKTKDADSKCERLQKESEKSHSNHQQELNQHVKQVEALQNQIKSQELNYNKVKSELEAEKKLLAAVESQLEQFKKMQSSDASSSPSLNRSRQVNDIAQDVISLAPRPNKSSITSPSSPTISSSQLEILFQENVERFVLDHAVLVSQHTYISATNTIRSRQSQNLVKSKFSKFSIFNMFAHDNETTFVPNGLKVLYLCLREWPKLTKTDRFANNLITCLRFVIDNNQQDVSVICYWINTLYRLLYLMRSAPSSQNQFDFKIESQVLDASYAIAMSAPFDLVVAASESDAEPILPDLETHAFYKSFKDVQHLNWQKKFATSACELIRICYSHLLLNLCKRISALLSPAVFGNKYSAANGAQDDIRGAMPSILDLLETTLISLKQNHIHDSIIKHFFVQIAKFMDTGIFNAALIQDNYAKSGGDGIRNTQDQGIQMKMSVSFLEQFFFENQLLDANDNKEEDHGLFKMSMQAAQVCILRQPSLADSTEMDQEMRQVICPDLNVAQISHLLVGRANAKNLHSVFAVHSVMMMSGDGRHLFDFKAEGIPDVAATVFQSYSTPLIYSRISETDVFPNMSRKKALQFLCLSHKKK</sequence>
<evidence type="ECO:0000256" key="1">
    <source>
        <dbReference type="SAM" id="MobiDB-lite"/>
    </source>
</evidence>
<dbReference type="SMART" id="SM00033">
    <property type="entry name" value="CH"/>
    <property type="match status" value="1"/>
</dbReference>
<dbReference type="InterPro" id="IPR001715">
    <property type="entry name" value="CH_dom"/>
</dbReference>
<comment type="caution">
    <text evidence="4">The sequence shown here is derived from an EMBL/GenBank/DDBJ whole genome shotgun (WGS) entry which is preliminary data.</text>
</comment>
<feature type="compositionally biased region" description="Low complexity" evidence="1">
    <location>
        <begin position="234"/>
        <end position="256"/>
    </location>
</feature>
<feature type="compositionally biased region" description="Polar residues" evidence="1">
    <location>
        <begin position="608"/>
        <end position="617"/>
    </location>
</feature>
<name>A0AAW2YHT0_9EUKA</name>
<dbReference type="Gene3D" id="1.10.418.10">
    <property type="entry name" value="Calponin-like domain"/>
    <property type="match status" value="1"/>
</dbReference>
<feature type="compositionally biased region" description="Low complexity" evidence="1">
    <location>
        <begin position="206"/>
        <end position="219"/>
    </location>
</feature>
<dbReference type="SUPFAM" id="SSF90257">
    <property type="entry name" value="Myosin rod fragments"/>
    <property type="match status" value="1"/>
</dbReference>
<accession>A0AAW2YHT0</accession>
<feature type="domain" description="Dilute" evidence="3">
    <location>
        <begin position="797"/>
        <end position="1110"/>
    </location>
</feature>
<feature type="domain" description="Calponin-homology (CH)" evidence="2">
    <location>
        <begin position="4"/>
        <end position="109"/>
    </location>
</feature>
<feature type="region of interest" description="Disordered" evidence="1">
    <location>
        <begin position="200"/>
        <end position="257"/>
    </location>
</feature>
<dbReference type="InterPro" id="IPR002710">
    <property type="entry name" value="Dilute_dom"/>
</dbReference>
<reference evidence="4 5" key="1">
    <citation type="submission" date="2024-03" db="EMBL/GenBank/DDBJ databases">
        <title>The Acrasis kona genome and developmental transcriptomes reveal deep origins of eukaryotic multicellular pathways.</title>
        <authorList>
            <person name="Sheikh S."/>
            <person name="Fu C.-J."/>
            <person name="Brown M.W."/>
            <person name="Baldauf S.L."/>
        </authorList>
    </citation>
    <scope>NUCLEOTIDE SEQUENCE [LARGE SCALE GENOMIC DNA]</scope>
    <source>
        <strain evidence="4 5">ATCC MYA-3509</strain>
    </source>
</reference>
<gene>
    <name evidence="4" type="ORF">AKO1_003520</name>
</gene>
<feature type="compositionally biased region" description="Basic and acidic residues" evidence="1">
    <location>
        <begin position="567"/>
        <end position="606"/>
    </location>
</feature>
<evidence type="ECO:0000313" key="5">
    <source>
        <dbReference type="Proteomes" id="UP001431209"/>
    </source>
</evidence>
<dbReference type="PANTHER" id="PTHR23167:SF46">
    <property type="entry name" value="EPS15 HOMOLOGY DOMAIN CONTAINING PROTEIN-BINDING PROTEIN 1, ISOFORM F"/>
    <property type="match status" value="1"/>
</dbReference>
<proteinExistence type="predicted"/>
<evidence type="ECO:0000259" key="2">
    <source>
        <dbReference type="PROSITE" id="PS50021"/>
    </source>
</evidence>
<dbReference type="InterPro" id="IPR050540">
    <property type="entry name" value="F-actin_Monoox_Mical"/>
</dbReference>
<dbReference type="PROSITE" id="PS50021">
    <property type="entry name" value="CH"/>
    <property type="match status" value="1"/>
</dbReference>
<evidence type="ECO:0000313" key="4">
    <source>
        <dbReference type="EMBL" id="KAL0476310.1"/>
    </source>
</evidence>
<dbReference type="EMBL" id="JAOPGA020000004">
    <property type="protein sequence ID" value="KAL0476310.1"/>
    <property type="molecule type" value="Genomic_DNA"/>
</dbReference>
<evidence type="ECO:0000259" key="3">
    <source>
        <dbReference type="PROSITE" id="PS51126"/>
    </source>
</evidence>
<dbReference type="SUPFAM" id="SSF47576">
    <property type="entry name" value="Calponin-homology domain, CH-domain"/>
    <property type="match status" value="1"/>
</dbReference>
<keyword evidence="5" id="KW-1185">Reference proteome</keyword>
<dbReference type="Pfam" id="PF00307">
    <property type="entry name" value="CH"/>
    <property type="match status" value="1"/>
</dbReference>
<dbReference type="Gene3D" id="1.20.5.340">
    <property type="match status" value="1"/>
</dbReference>
<organism evidence="4 5">
    <name type="scientific">Acrasis kona</name>
    <dbReference type="NCBI Taxonomy" id="1008807"/>
    <lineage>
        <taxon>Eukaryota</taxon>
        <taxon>Discoba</taxon>
        <taxon>Heterolobosea</taxon>
        <taxon>Tetramitia</taxon>
        <taxon>Eutetramitia</taxon>
        <taxon>Acrasidae</taxon>
        <taxon>Acrasis</taxon>
    </lineage>
</organism>
<dbReference type="PROSITE" id="PS51126">
    <property type="entry name" value="DILUTE"/>
    <property type="match status" value="1"/>
</dbReference>
<dbReference type="InterPro" id="IPR036872">
    <property type="entry name" value="CH_dom_sf"/>
</dbReference>